<proteinExistence type="predicted"/>
<reference evidence="1" key="1">
    <citation type="journal article" date="2015" name="Nature">
        <title>Complex archaea that bridge the gap between prokaryotes and eukaryotes.</title>
        <authorList>
            <person name="Spang A."/>
            <person name="Saw J.H."/>
            <person name="Jorgensen S.L."/>
            <person name="Zaremba-Niedzwiedzka K."/>
            <person name="Martijn J."/>
            <person name="Lind A.E."/>
            <person name="van Eijk R."/>
            <person name="Schleper C."/>
            <person name="Guy L."/>
            <person name="Ettema T.J."/>
        </authorList>
    </citation>
    <scope>NUCLEOTIDE SEQUENCE</scope>
</reference>
<sequence>MSSPEATDVEFARPCVANGQPWHKTCWWRGTPQHLPKRSQMKNPPIVAYPCWPLHDALDNGLRLDGRRVMNRISHWDGDSGPKGYYLIEDRETKEVLLKLEVKREP</sequence>
<organism evidence="1">
    <name type="scientific">marine sediment metagenome</name>
    <dbReference type="NCBI Taxonomy" id="412755"/>
    <lineage>
        <taxon>unclassified sequences</taxon>
        <taxon>metagenomes</taxon>
        <taxon>ecological metagenomes</taxon>
    </lineage>
</organism>
<dbReference type="EMBL" id="LAZR01011060">
    <property type="protein sequence ID" value="KKM63647.1"/>
    <property type="molecule type" value="Genomic_DNA"/>
</dbReference>
<evidence type="ECO:0000313" key="1">
    <source>
        <dbReference type="EMBL" id="KKM63647.1"/>
    </source>
</evidence>
<dbReference type="AlphaFoldDB" id="A0A0F9M309"/>
<name>A0A0F9M309_9ZZZZ</name>
<gene>
    <name evidence="1" type="ORF">LCGC14_1509330</name>
</gene>
<comment type="caution">
    <text evidence="1">The sequence shown here is derived from an EMBL/GenBank/DDBJ whole genome shotgun (WGS) entry which is preliminary data.</text>
</comment>
<accession>A0A0F9M309</accession>
<protein>
    <submittedName>
        <fullName evidence="1">Uncharacterized protein</fullName>
    </submittedName>
</protein>